<dbReference type="InParanoid" id="A0A2J6SIL6"/>
<dbReference type="GeneID" id="36579565"/>
<dbReference type="EMBL" id="KZ613913">
    <property type="protein sequence ID" value="PMD50580.1"/>
    <property type="molecule type" value="Genomic_DNA"/>
</dbReference>
<evidence type="ECO:0000313" key="2">
    <source>
        <dbReference type="Proteomes" id="UP000235371"/>
    </source>
</evidence>
<dbReference type="AlphaFoldDB" id="A0A2J6SIL6"/>
<name>A0A2J6SIL6_9HELO</name>
<proteinExistence type="predicted"/>
<sequence length="159" mass="17728">MLSATCMFSRSTLFSIQNLVAPHKTHLYSLRQPQSTDGKPFLTSRRSYPPLIFRFLRPPPPQKHNALLPMPPNSLSHLFLHLLPRIPSLLFSHLNRYFTLAPLPQAPTPLSHLGNKYSQLSLRPLSLSLPSSIASLTNTPMFGRPSLSRSSPVLALANV</sequence>
<dbReference type="Proteomes" id="UP000235371">
    <property type="component" value="Unassembled WGS sequence"/>
</dbReference>
<reference evidence="1 2" key="1">
    <citation type="submission" date="2016-04" db="EMBL/GenBank/DDBJ databases">
        <title>A degradative enzymes factory behind the ericoid mycorrhizal symbiosis.</title>
        <authorList>
            <consortium name="DOE Joint Genome Institute"/>
            <person name="Martino E."/>
            <person name="Morin E."/>
            <person name="Grelet G."/>
            <person name="Kuo A."/>
            <person name="Kohler A."/>
            <person name="Daghino S."/>
            <person name="Barry K."/>
            <person name="Choi C."/>
            <person name="Cichocki N."/>
            <person name="Clum A."/>
            <person name="Copeland A."/>
            <person name="Hainaut M."/>
            <person name="Haridas S."/>
            <person name="Labutti K."/>
            <person name="Lindquist E."/>
            <person name="Lipzen A."/>
            <person name="Khouja H.-R."/>
            <person name="Murat C."/>
            <person name="Ohm R."/>
            <person name="Olson A."/>
            <person name="Spatafora J."/>
            <person name="Veneault-Fourrey C."/>
            <person name="Henrissat B."/>
            <person name="Grigoriev I."/>
            <person name="Martin F."/>
            <person name="Perotto S."/>
        </authorList>
    </citation>
    <scope>NUCLEOTIDE SEQUENCE [LARGE SCALE GENOMIC DNA]</scope>
    <source>
        <strain evidence="1 2">E</strain>
    </source>
</reference>
<gene>
    <name evidence="1" type="ORF">K444DRAFT_272433</name>
</gene>
<dbReference type="RefSeq" id="XP_024727484.1">
    <property type="nucleotide sequence ID" value="XM_024871483.1"/>
</dbReference>
<keyword evidence="2" id="KW-1185">Reference proteome</keyword>
<protein>
    <submittedName>
        <fullName evidence="1">Uncharacterized protein</fullName>
    </submittedName>
</protein>
<evidence type="ECO:0000313" key="1">
    <source>
        <dbReference type="EMBL" id="PMD50580.1"/>
    </source>
</evidence>
<accession>A0A2J6SIL6</accession>
<organism evidence="1 2">
    <name type="scientific">Hyaloscypha bicolor E</name>
    <dbReference type="NCBI Taxonomy" id="1095630"/>
    <lineage>
        <taxon>Eukaryota</taxon>
        <taxon>Fungi</taxon>
        <taxon>Dikarya</taxon>
        <taxon>Ascomycota</taxon>
        <taxon>Pezizomycotina</taxon>
        <taxon>Leotiomycetes</taxon>
        <taxon>Helotiales</taxon>
        <taxon>Hyaloscyphaceae</taxon>
        <taxon>Hyaloscypha</taxon>
        <taxon>Hyaloscypha bicolor</taxon>
    </lineage>
</organism>